<proteinExistence type="predicted"/>
<dbReference type="PIRSF" id="PIRSF028299">
    <property type="entry name" value="UCP028299"/>
    <property type="match status" value="1"/>
</dbReference>
<evidence type="ECO:0000313" key="2">
    <source>
        <dbReference type="EMBL" id="AIW18993.1"/>
    </source>
</evidence>
<dbReference type="EMBL" id="VTXP01000005">
    <property type="protein sequence ID" value="NOJ23416.1"/>
    <property type="molecule type" value="Genomic_DNA"/>
</dbReference>
<dbReference type="InterPro" id="IPR016879">
    <property type="entry name" value="UCP028299"/>
</dbReference>
<name>A0A7Y4GFY9_9VIBR</name>
<dbReference type="Proteomes" id="UP000030081">
    <property type="component" value="Chromosome 1"/>
</dbReference>
<protein>
    <submittedName>
        <fullName evidence="3">Acyl-CoA synthetase</fullName>
    </submittedName>
    <submittedName>
        <fullName evidence="4">DUF3316 domain-containing protein</fullName>
    </submittedName>
</protein>
<dbReference type="EMBL" id="JXXR01000001">
    <property type="protein sequence ID" value="KJY77685.1"/>
    <property type="molecule type" value="Genomic_DNA"/>
</dbReference>
<evidence type="ECO:0000313" key="5">
    <source>
        <dbReference type="Proteomes" id="UP000030081"/>
    </source>
</evidence>
<evidence type="ECO:0000256" key="1">
    <source>
        <dbReference type="SAM" id="SignalP"/>
    </source>
</evidence>
<dbReference type="RefSeq" id="WP_006962405.1">
    <property type="nucleotide sequence ID" value="NZ_CP009617.1"/>
</dbReference>
<reference evidence="2 5" key="1">
    <citation type="submission" date="2014-10" db="EMBL/GenBank/DDBJ databases">
        <title>The Complete Genome Sequence for the Shellfish Pathogen Vibrio coralliilyticus RE98 Isolated from a Shellfish Hatchery.</title>
        <authorList>
            <person name="Richards G.P."/>
            <person name="Bono J.L."/>
            <person name="Watson M.A."/>
            <person name="Needleman D.S."/>
        </authorList>
    </citation>
    <scope>NUCLEOTIDE SEQUENCE [LARGE SCALE GENOMIC DNA]</scope>
    <source>
        <strain evidence="2 5">RE98</strain>
    </source>
</reference>
<evidence type="ECO:0000313" key="4">
    <source>
        <dbReference type="EMBL" id="NOJ23416.1"/>
    </source>
</evidence>
<feature type="signal peptide" evidence="1">
    <location>
        <begin position="1"/>
        <end position="19"/>
    </location>
</feature>
<accession>A0A7Y4GFY9</accession>
<dbReference type="Proteomes" id="UP000576645">
    <property type="component" value="Unassembled WGS sequence"/>
</dbReference>
<dbReference type="AlphaFoldDB" id="A0A7Y4GFY9"/>
<keyword evidence="5" id="KW-1185">Reference proteome</keyword>
<reference evidence="3" key="2">
    <citation type="journal article" date="2015" name="BMC Genomics">
        <title>Genome mining reveals unlocked bioactive potential of marine Gram-negative bacteria.</title>
        <authorList>
            <person name="Machado H."/>
            <person name="Sonnenschein E.C."/>
            <person name="Melchiorsen J."/>
            <person name="Gram L."/>
        </authorList>
    </citation>
    <scope>NUCLEOTIDE SEQUENCE</scope>
    <source>
        <strain evidence="3">S2052</strain>
    </source>
</reference>
<keyword evidence="1" id="KW-0732">Signal</keyword>
<evidence type="ECO:0000313" key="6">
    <source>
        <dbReference type="Proteomes" id="UP000576645"/>
    </source>
</evidence>
<dbReference type="EMBL" id="CP009617">
    <property type="protein sequence ID" value="AIW18993.1"/>
    <property type="molecule type" value="Genomic_DNA"/>
</dbReference>
<organism evidence="3">
    <name type="scientific">Vibrio coralliilyticus</name>
    <dbReference type="NCBI Taxonomy" id="190893"/>
    <lineage>
        <taxon>Bacteria</taxon>
        <taxon>Pseudomonadati</taxon>
        <taxon>Pseudomonadota</taxon>
        <taxon>Gammaproteobacteria</taxon>
        <taxon>Vibrionales</taxon>
        <taxon>Vibrionaceae</taxon>
        <taxon>Vibrio</taxon>
    </lineage>
</organism>
<sequence>MKRLITLTSTMLLATSAFASSFVNISGEQNISAGSFDSKTAAYEAGFNLKDSMQDMSQAERKNEFATLGYSHVGDIKLDDFKVKVEEYASNRGEVKYRSILNFDYQFKAKQKD</sequence>
<feature type="chain" id="PRO_5044662318" evidence="1">
    <location>
        <begin position="20"/>
        <end position="113"/>
    </location>
</feature>
<evidence type="ECO:0000313" key="3">
    <source>
        <dbReference type="EMBL" id="KJY77685.1"/>
    </source>
</evidence>
<dbReference type="Pfam" id="PF11777">
    <property type="entry name" value="DUF3316"/>
    <property type="match status" value="1"/>
</dbReference>
<reference evidence="4 6" key="3">
    <citation type="submission" date="2019-09" db="EMBL/GenBank/DDBJ databases">
        <title>Draft genome sequencing and comparative genomics of hatchery-associated Vibrios.</title>
        <authorList>
            <person name="Kehlet-Delgado H."/>
            <person name="Mueller R.S."/>
        </authorList>
    </citation>
    <scope>NUCLEOTIDE SEQUENCE [LARGE SCALE GENOMIC DNA]</scope>
    <source>
        <strain evidence="4 6">09-121-3</strain>
    </source>
</reference>
<gene>
    <name evidence="4" type="ORF">F0238_11825</name>
    <name evidence="2" type="ORF">IX92_08010</name>
    <name evidence="3" type="ORF">TW71_01245</name>
</gene>
<dbReference type="KEGG" id="vcy:IX92_08010"/>